<accession>A0A165HKB6</accession>
<gene>
    <name evidence="1" type="ORF">L228DRAFT_121700</name>
</gene>
<dbReference type="Proteomes" id="UP000076632">
    <property type="component" value="Unassembled WGS sequence"/>
</dbReference>
<keyword evidence="2" id="KW-1185">Reference proteome</keyword>
<evidence type="ECO:0000313" key="2">
    <source>
        <dbReference type="Proteomes" id="UP000076632"/>
    </source>
</evidence>
<reference evidence="1 2" key="1">
    <citation type="journal article" date="2016" name="Fungal Biol.">
        <title>The genome of Xylona heveae provides a window into fungal endophytism.</title>
        <authorList>
            <person name="Gazis R."/>
            <person name="Kuo A."/>
            <person name="Riley R."/>
            <person name="LaButti K."/>
            <person name="Lipzen A."/>
            <person name="Lin J."/>
            <person name="Amirebrahimi M."/>
            <person name="Hesse C.N."/>
            <person name="Spatafora J.W."/>
            <person name="Henrissat B."/>
            <person name="Hainaut M."/>
            <person name="Grigoriev I.V."/>
            <person name="Hibbett D.S."/>
        </authorList>
    </citation>
    <scope>NUCLEOTIDE SEQUENCE [LARGE SCALE GENOMIC DNA]</scope>
    <source>
        <strain evidence="1 2">TC161</strain>
    </source>
</reference>
<organism evidence="1 2">
    <name type="scientific">Xylona heveae (strain CBS 132557 / TC161)</name>
    <dbReference type="NCBI Taxonomy" id="1328760"/>
    <lineage>
        <taxon>Eukaryota</taxon>
        <taxon>Fungi</taxon>
        <taxon>Dikarya</taxon>
        <taxon>Ascomycota</taxon>
        <taxon>Pezizomycotina</taxon>
        <taxon>Xylonomycetes</taxon>
        <taxon>Xylonales</taxon>
        <taxon>Xylonaceae</taxon>
        <taxon>Xylona</taxon>
    </lineage>
</organism>
<evidence type="ECO:0000313" key="1">
    <source>
        <dbReference type="EMBL" id="KZF23641.1"/>
    </source>
</evidence>
<dbReference type="GeneID" id="28894137"/>
<dbReference type="InParanoid" id="A0A165HKB6"/>
<protein>
    <submittedName>
        <fullName evidence="1">Uncharacterized protein</fullName>
    </submittedName>
</protein>
<name>A0A165HKB6_XYLHT</name>
<dbReference type="EMBL" id="KV407457">
    <property type="protein sequence ID" value="KZF23641.1"/>
    <property type="molecule type" value="Genomic_DNA"/>
</dbReference>
<proteinExistence type="predicted"/>
<sequence>MQHDSLIEIMYHVLETPMTPARERESRNGSTEAAHLHSLLTAIFNSSVTGIVQTMQMLYHTICSKISINGHRPRSKVTHAASGCETRSQHALGRFCLASELQARLSLEFHTTKLQGARRIVSELIRQRDGALVGRHRLMPMRCERAGNIGNPLNHQCANTGKEKPHSGPLASGQDKEINWNKLLYFYRSLKENLMPFNAMLNKNPSRGVVKARQSIERKL</sequence>
<dbReference type="AlphaFoldDB" id="A0A165HKB6"/>
<dbReference type="RefSeq" id="XP_018189196.1">
    <property type="nucleotide sequence ID" value="XM_018329000.1"/>
</dbReference>